<organism evidence="10 11">
    <name type="scientific">Lophium mytilinum</name>
    <dbReference type="NCBI Taxonomy" id="390894"/>
    <lineage>
        <taxon>Eukaryota</taxon>
        <taxon>Fungi</taxon>
        <taxon>Dikarya</taxon>
        <taxon>Ascomycota</taxon>
        <taxon>Pezizomycotina</taxon>
        <taxon>Dothideomycetes</taxon>
        <taxon>Pleosporomycetidae</taxon>
        <taxon>Mytilinidiales</taxon>
        <taxon>Mytilinidiaceae</taxon>
        <taxon>Lophium</taxon>
    </lineage>
</organism>
<dbReference type="OrthoDB" id="5954824at2759"/>
<dbReference type="GO" id="GO:0005634">
    <property type="term" value="C:nucleus"/>
    <property type="evidence" value="ECO:0007669"/>
    <property type="project" value="UniProtKB-SubCell"/>
</dbReference>
<feature type="compositionally biased region" description="Basic and acidic residues" evidence="7">
    <location>
        <begin position="752"/>
        <end position="762"/>
    </location>
</feature>
<feature type="compositionally biased region" description="Polar residues" evidence="7">
    <location>
        <begin position="518"/>
        <end position="535"/>
    </location>
</feature>
<dbReference type="InterPro" id="IPR018122">
    <property type="entry name" value="TF_fork_head_CS_1"/>
</dbReference>
<feature type="compositionally biased region" description="Basic and acidic residues" evidence="7">
    <location>
        <begin position="263"/>
        <end position="274"/>
    </location>
</feature>
<dbReference type="PROSITE" id="PS50006">
    <property type="entry name" value="FHA_DOMAIN"/>
    <property type="match status" value="1"/>
</dbReference>
<evidence type="ECO:0008006" key="12">
    <source>
        <dbReference type="Google" id="ProtNLM"/>
    </source>
</evidence>
<feature type="region of interest" description="Disordered" evidence="7">
    <location>
        <begin position="498"/>
        <end position="629"/>
    </location>
</feature>
<dbReference type="CDD" id="cd22701">
    <property type="entry name" value="FHA_FKH1-like"/>
    <property type="match status" value="1"/>
</dbReference>
<evidence type="ECO:0000256" key="6">
    <source>
        <dbReference type="PROSITE-ProRule" id="PRU00089"/>
    </source>
</evidence>
<dbReference type="PANTHER" id="PTHR45881">
    <property type="entry name" value="CHECKPOINT SUPPRESSOR 1-LIKE, ISOFORM A-RELATED"/>
    <property type="match status" value="1"/>
</dbReference>
<dbReference type="PROSITE" id="PS50039">
    <property type="entry name" value="FORK_HEAD_3"/>
    <property type="match status" value="1"/>
</dbReference>
<dbReference type="InterPro" id="IPR001766">
    <property type="entry name" value="Fork_head_dom"/>
</dbReference>
<dbReference type="PROSITE" id="PS00657">
    <property type="entry name" value="FORK_HEAD_1"/>
    <property type="match status" value="1"/>
</dbReference>
<comment type="subcellular location">
    <subcellularLocation>
        <location evidence="1 6">Nucleus</location>
    </subcellularLocation>
</comment>
<dbReference type="GO" id="GO:0000978">
    <property type="term" value="F:RNA polymerase II cis-regulatory region sequence-specific DNA binding"/>
    <property type="evidence" value="ECO:0007669"/>
    <property type="project" value="TreeGrafter"/>
</dbReference>
<evidence type="ECO:0000256" key="1">
    <source>
        <dbReference type="ARBA" id="ARBA00004123"/>
    </source>
</evidence>
<evidence type="ECO:0000313" key="11">
    <source>
        <dbReference type="Proteomes" id="UP000799750"/>
    </source>
</evidence>
<dbReference type="Gene3D" id="1.10.10.10">
    <property type="entry name" value="Winged helix-like DNA-binding domain superfamily/Winged helix DNA-binding domain"/>
    <property type="match status" value="1"/>
</dbReference>
<dbReference type="CDD" id="cd00059">
    <property type="entry name" value="FH_FOX"/>
    <property type="match status" value="1"/>
</dbReference>
<dbReference type="Gene3D" id="2.60.200.20">
    <property type="match status" value="1"/>
</dbReference>
<dbReference type="PANTHER" id="PTHR45881:SF1">
    <property type="entry name" value="FORK HEAD PROTEIN HOMOLOG 2"/>
    <property type="match status" value="1"/>
</dbReference>
<dbReference type="SMART" id="SM00339">
    <property type="entry name" value="FH"/>
    <property type="match status" value="1"/>
</dbReference>
<dbReference type="InterPro" id="IPR036390">
    <property type="entry name" value="WH_DNA-bd_sf"/>
</dbReference>
<keyword evidence="5 6" id="KW-0539">Nucleus</keyword>
<dbReference type="FunFam" id="1.10.10.10:FF:000030">
    <property type="entry name" value="Forkhead box protein K2"/>
    <property type="match status" value="1"/>
</dbReference>
<dbReference type="PRINTS" id="PR00053">
    <property type="entry name" value="FORKHEAD"/>
</dbReference>
<evidence type="ECO:0000256" key="2">
    <source>
        <dbReference type="ARBA" id="ARBA00023015"/>
    </source>
</evidence>
<dbReference type="Proteomes" id="UP000799750">
    <property type="component" value="Unassembled WGS sequence"/>
</dbReference>
<feature type="compositionally biased region" description="Polar residues" evidence="7">
    <location>
        <begin position="60"/>
        <end position="73"/>
    </location>
</feature>
<dbReference type="InterPro" id="IPR008984">
    <property type="entry name" value="SMAD_FHA_dom_sf"/>
</dbReference>
<feature type="compositionally biased region" description="Basic and acidic residues" evidence="7">
    <location>
        <begin position="566"/>
        <end position="583"/>
    </location>
</feature>
<dbReference type="InterPro" id="IPR036388">
    <property type="entry name" value="WH-like_DNA-bd_sf"/>
</dbReference>
<evidence type="ECO:0000259" key="8">
    <source>
        <dbReference type="PROSITE" id="PS50006"/>
    </source>
</evidence>
<dbReference type="Pfam" id="PF00250">
    <property type="entry name" value="Forkhead"/>
    <property type="match status" value="1"/>
</dbReference>
<evidence type="ECO:0000256" key="7">
    <source>
        <dbReference type="SAM" id="MobiDB-lite"/>
    </source>
</evidence>
<dbReference type="SUPFAM" id="SSF46785">
    <property type="entry name" value="Winged helix' DNA-binding domain"/>
    <property type="match status" value="1"/>
</dbReference>
<evidence type="ECO:0000259" key="9">
    <source>
        <dbReference type="PROSITE" id="PS50039"/>
    </source>
</evidence>
<sequence>MPPSSNRKLRSRREPDPQPPSDADTPESISTPSRKRRRLNNGADRTPALAEDASRARVTESAQSDDSNRTLSNGLDADHPMDPIEKQNTLIAHLTVPKDYLPRAAVDYNNDLQQRRNPGTTPAFAKIAARDWCFFVNKMSILIGRADNSRNAAPAGAKDDLSAAPPNDGADLYAQWGIDIDLGPERQVSRVHALIDYRSEMQAWYIAVNSRNGLKLDDRMLGRGESAMLHSGICISLMGTQMLFLLPDAKDEFHPMLQRQARLGHEHEDSDGGRRAARRQQPPSSHHPSSPKREPFNPFPPSSHPRNQQHSYHSSQLTSTPGRGQLSTPVAPRSGGKEPRSRPSPSGYPKGILLDSMEEIDYSLDSSKDIKPPHSYAQLIGQAILNSQEEMLTLANIYAYIKEKYAFFRHSTGGWQNSIRHNLSLAKSFEKVARRTDEPGKGMKWRIADEYRDDFVKKTLMSTRKGQARMDSSGPNSPAIKEAASTHATERLMGAINQSDGISPFSKHGISAARVKTPQRSQTPPLASYPSTNDAYTPDRGPNLQQFGGHHPNTSNGAHMQTTPNPKRDPPVLDQDARTKSGEGSKPLENPASRQDASSKTRGLNNAAANSPPTLYSDSAANGGADLGRPGNAGLVTPLVARHAPRLAPPSTAQVPSQYINFSSPAAFWKYMPSTPAGAPNIDTSPIKMKKPDEAAEGADEESAQPSSPPVMFDDKDKNDEEDEDDNEADGDDGEDEIEMNSPSRTLSRPVSRRDGARDRISEPIPAVPNGLRSSNGMVRGASLAVQDDDDTEGIDLTKGFQKIGSFHRNMAQQNQGVVRAP</sequence>
<dbReference type="PROSITE" id="PS00658">
    <property type="entry name" value="FORK_HEAD_2"/>
    <property type="match status" value="1"/>
</dbReference>
<dbReference type="GO" id="GO:0000981">
    <property type="term" value="F:DNA-binding transcription factor activity, RNA polymerase II-specific"/>
    <property type="evidence" value="ECO:0007669"/>
    <property type="project" value="TreeGrafter"/>
</dbReference>
<protein>
    <recommendedName>
        <fullName evidence="12">Fork-head domain-containing protein</fullName>
    </recommendedName>
</protein>
<keyword evidence="2" id="KW-0805">Transcription regulation</keyword>
<gene>
    <name evidence="10" type="ORF">BU16DRAFT_532923</name>
</gene>
<feature type="DNA-binding region" description="Fork-head" evidence="6">
    <location>
        <begin position="371"/>
        <end position="466"/>
    </location>
</feature>
<accession>A0A6A6RD23</accession>
<feature type="region of interest" description="Disordered" evidence="7">
    <location>
        <begin position="1"/>
        <end position="82"/>
    </location>
</feature>
<feature type="region of interest" description="Disordered" evidence="7">
    <location>
        <begin position="679"/>
        <end position="776"/>
    </location>
</feature>
<feature type="compositionally biased region" description="Polar residues" evidence="7">
    <location>
        <begin position="304"/>
        <end position="328"/>
    </location>
</feature>
<dbReference type="Pfam" id="PF00498">
    <property type="entry name" value="FHA"/>
    <property type="match status" value="1"/>
</dbReference>
<evidence type="ECO:0000256" key="5">
    <source>
        <dbReference type="ARBA" id="ARBA00023242"/>
    </source>
</evidence>
<evidence type="ECO:0000256" key="3">
    <source>
        <dbReference type="ARBA" id="ARBA00023125"/>
    </source>
</evidence>
<dbReference type="SUPFAM" id="SSF49879">
    <property type="entry name" value="SMAD/FHA domain"/>
    <property type="match status" value="1"/>
</dbReference>
<dbReference type="InterPro" id="IPR030456">
    <property type="entry name" value="TF_fork_head_CS_2"/>
</dbReference>
<keyword evidence="4" id="KW-0804">Transcription</keyword>
<feature type="domain" description="FHA" evidence="8">
    <location>
        <begin position="141"/>
        <end position="221"/>
    </location>
</feature>
<proteinExistence type="predicted"/>
<name>A0A6A6RD23_9PEZI</name>
<feature type="compositionally biased region" description="Polar residues" evidence="7">
    <location>
        <begin position="592"/>
        <end position="620"/>
    </location>
</feature>
<dbReference type="EMBL" id="MU004181">
    <property type="protein sequence ID" value="KAF2502579.1"/>
    <property type="molecule type" value="Genomic_DNA"/>
</dbReference>
<feature type="compositionally biased region" description="Acidic residues" evidence="7">
    <location>
        <begin position="720"/>
        <end position="739"/>
    </location>
</feature>
<dbReference type="AlphaFoldDB" id="A0A6A6RD23"/>
<reference evidence="10" key="1">
    <citation type="journal article" date="2020" name="Stud. Mycol.">
        <title>101 Dothideomycetes genomes: a test case for predicting lifestyles and emergence of pathogens.</title>
        <authorList>
            <person name="Haridas S."/>
            <person name="Albert R."/>
            <person name="Binder M."/>
            <person name="Bloem J."/>
            <person name="Labutti K."/>
            <person name="Salamov A."/>
            <person name="Andreopoulos B."/>
            <person name="Baker S."/>
            <person name="Barry K."/>
            <person name="Bills G."/>
            <person name="Bluhm B."/>
            <person name="Cannon C."/>
            <person name="Castanera R."/>
            <person name="Culley D."/>
            <person name="Daum C."/>
            <person name="Ezra D."/>
            <person name="Gonzalez J."/>
            <person name="Henrissat B."/>
            <person name="Kuo A."/>
            <person name="Liang C."/>
            <person name="Lipzen A."/>
            <person name="Lutzoni F."/>
            <person name="Magnuson J."/>
            <person name="Mondo S."/>
            <person name="Nolan M."/>
            <person name="Ohm R."/>
            <person name="Pangilinan J."/>
            <person name="Park H.-J."/>
            <person name="Ramirez L."/>
            <person name="Alfaro M."/>
            <person name="Sun H."/>
            <person name="Tritt A."/>
            <person name="Yoshinaga Y."/>
            <person name="Zwiers L.-H."/>
            <person name="Turgeon B."/>
            <person name="Goodwin S."/>
            <person name="Spatafora J."/>
            <person name="Crous P."/>
            <person name="Grigoriev I."/>
        </authorList>
    </citation>
    <scope>NUCLEOTIDE SEQUENCE</scope>
    <source>
        <strain evidence="10">CBS 269.34</strain>
    </source>
</reference>
<keyword evidence="3 6" id="KW-0238">DNA-binding</keyword>
<evidence type="ECO:0000313" key="10">
    <source>
        <dbReference type="EMBL" id="KAF2502579.1"/>
    </source>
</evidence>
<dbReference type="InterPro" id="IPR000253">
    <property type="entry name" value="FHA_dom"/>
</dbReference>
<feature type="region of interest" description="Disordered" evidence="7">
    <location>
        <begin position="262"/>
        <end position="352"/>
    </location>
</feature>
<feature type="domain" description="Fork-head" evidence="9">
    <location>
        <begin position="371"/>
        <end position="466"/>
    </location>
</feature>
<feature type="compositionally biased region" description="Polar residues" evidence="7">
    <location>
        <begin position="552"/>
        <end position="565"/>
    </location>
</feature>
<evidence type="ECO:0000256" key="4">
    <source>
        <dbReference type="ARBA" id="ARBA00023163"/>
    </source>
</evidence>
<keyword evidence="11" id="KW-1185">Reference proteome</keyword>